<dbReference type="InterPro" id="IPR002509">
    <property type="entry name" value="NODB_dom"/>
</dbReference>
<keyword evidence="1" id="KW-0732">Signal</keyword>
<name>A0ABR8YP26_9CLOT</name>
<evidence type="ECO:0000259" key="2">
    <source>
        <dbReference type="PROSITE" id="PS51677"/>
    </source>
</evidence>
<dbReference type="Proteomes" id="UP000627166">
    <property type="component" value="Unassembled WGS sequence"/>
</dbReference>
<organism evidence="3 4">
    <name type="scientific">Clostridium faecium</name>
    <dbReference type="NCBI Taxonomy" id="2762223"/>
    <lineage>
        <taxon>Bacteria</taxon>
        <taxon>Bacillati</taxon>
        <taxon>Bacillota</taxon>
        <taxon>Clostridia</taxon>
        <taxon>Eubacteriales</taxon>
        <taxon>Clostridiaceae</taxon>
        <taxon>Clostridium</taxon>
    </lineage>
</organism>
<dbReference type="RefSeq" id="WP_191738979.1">
    <property type="nucleotide sequence ID" value="NZ_JACSQB010000023.1"/>
</dbReference>
<feature type="signal peptide" evidence="1">
    <location>
        <begin position="1"/>
        <end position="23"/>
    </location>
</feature>
<dbReference type="EMBL" id="JACSQB010000023">
    <property type="protein sequence ID" value="MBD8046005.1"/>
    <property type="molecule type" value="Genomic_DNA"/>
</dbReference>
<sequence>MKNLKRFLLLILSFFLMTTYAYAFESAEINSNSDEKKVAYLTFDDGPSKVTLEILKILKEENVKGTFFVLGEMALENPEILKQVKEEGHGICIHSNSHLNKNYSSKEAYFEDYEKCYEIINNITEEKPSIYTRMPGGSSTRIPSKEVLKNIRNELSNNGLYYVDWNVSLEDAIGVNIPVEKLIKNFTMEINKKNLDKSTLMILMHDGTSNKTTPEALKYVIKTLKEQGYEFKSLNQISKEDHDKLLKKKIINRYNNISECDSH</sequence>
<protein>
    <submittedName>
        <fullName evidence="3">Polysaccharide deacetylase</fullName>
    </submittedName>
</protein>
<comment type="caution">
    <text evidence="3">The sequence shown here is derived from an EMBL/GenBank/DDBJ whole genome shotgun (WGS) entry which is preliminary data.</text>
</comment>
<dbReference type="CDD" id="cd10944">
    <property type="entry name" value="CE4_SmPgdA_like"/>
    <property type="match status" value="1"/>
</dbReference>
<reference evidence="3 4" key="1">
    <citation type="submission" date="2020-08" db="EMBL/GenBank/DDBJ databases">
        <title>A Genomic Blueprint of the Chicken Gut Microbiome.</title>
        <authorList>
            <person name="Gilroy R."/>
            <person name="Ravi A."/>
            <person name="Getino M."/>
            <person name="Pursley I."/>
            <person name="Horton D.L."/>
            <person name="Alikhan N.-F."/>
            <person name="Baker D."/>
            <person name="Gharbi K."/>
            <person name="Hall N."/>
            <person name="Watson M."/>
            <person name="Adriaenssens E.M."/>
            <person name="Foster-Nyarko E."/>
            <person name="Jarju S."/>
            <person name="Secka A."/>
            <person name="Antonio M."/>
            <person name="Oren A."/>
            <person name="Chaudhuri R."/>
            <person name="La Ragione R.M."/>
            <person name="Hildebrand F."/>
            <person name="Pallen M.J."/>
        </authorList>
    </citation>
    <scope>NUCLEOTIDE SEQUENCE [LARGE SCALE GENOMIC DNA]</scope>
    <source>
        <strain evidence="3 4">N37</strain>
    </source>
</reference>
<dbReference type="PROSITE" id="PS51677">
    <property type="entry name" value="NODB"/>
    <property type="match status" value="1"/>
</dbReference>
<feature type="domain" description="NodB homology" evidence="2">
    <location>
        <begin position="37"/>
        <end position="232"/>
    </location>
</feature>
<dbReference type="InterPro" id="IPR050248">
    <property type="entry name" value="Polysacc_deacetylase_ArnD"/>
</dbReference>
<keyword evidence="4" id="KW-1185">Reference proteome</keyword>
<evidence type="ECO:0000256" key="1">
    <source>
        <dbReference type="SAM" id="SignalP"/>
    </source>
</evidence>
<dbReference type="Gene3D" id="3.20.20.370">
    <property type="entry name" value="Glycoside hydrolase/deacetylase"/>
    <property type="match status" value="1"/>
</dbReference>
<evidence type="ECO:0000313" key="3">
    <source>
        <dbReference type="EMBL" id="MBD8046005.1"/>
    </source>
</evidence>
<dbReference type="PANTHER" id="PTHR10587:SF125">
    <property type="entry name" value="POLYSACCHARIDE DEACETYLASE YHEN-RELATED"/>
    <property type="match status" value="1"/>
</dbReference>
<proteinExistence type="predicted"/>
<dbReference type="InterPro" id="IPR011330">
    <property type="entry name" value="Glyco_hydro/deAcase_b/a-brl"/>
</dbReference>
<dbReference type="SUPFAM" id="SSF88713">
    <property type="entry name" value="Glycoside hydrolase/deacetylase"/>
    <property type="match status" value="1"/>
</dbReference>
<accession>A0ABR8YP26</accession>
<feature type="chain" id="PRO_5046345958" evidence="1">
    <location>
        <begin position="24"/>
        <end position="263"/>
    </location>
</feature>
<dbReference type="Pfam" id="PF01522">
    <property type="entry name" value="Polysacc_deac_1"/>
    <property type="match status" value="1"/>
</dbReference>
<evidence type="ECO:0000313" key="4">
    <source>
        <dbReference type="Proteomes" id="UP000627166"/>
    </source>
</evidence>
<dbReference type="PANTHER" id="PTHR10587">
    <property type="entry name" value="GLYCOSYL TRANSFERASE-RELATED"/>
    <property type="match status" value="1"/>
</dbReference>
<gene>
    <name evidence="3" type="ORF">H9637_02930</name>
</gene>